<evidence type="ECO:0000313" key="2">
    <source>
        <dbReference type="EMBL" id="GLT16088.1"/>
    </source>
</evidence>
<name>A0ABQ6ESI0_9VIBR</name>
<evidence type="ECO:0000256" key="1">
    <source>
        <dbReference type="SAM" id="MobiDB-lite"/>
    </source>
</evidence>
<sequence>MADNIQKSNYPALVAKVNDEYTLVINRGSEHGVTKGDHFLVYYVDPDELTDPETGESLGNLEIIRGTGTATHVQPKMTTIKSNRVVSRGRVIRRQTGILASLSSEVVEEPEKEAMPFDDPNVGDKVKPV</sequence>
<proteinExistence type="predicted"/>
<feature type="region of interest" description="Disordered" evidence="1">
    <location>
        <begin position="109"/>
        <end position="129"/>
    </location>
</feature>
<comment type="caution">
    <text evidence="2">The sequence shown here is derived from an EMBL/GenBank/DDBJ whole genome shotgun (WGS) entry which is preliminary data.</text>
</comment>
<dbReference type="Proteomes" id="UP001157156">
    <property type="component" value="Unassembled WGS sequence"/>
</dbReference>
<keyword evidence="3" id="KW-1185">Reference proteome</keyword>
<dbReference type="EMBL" id="BSPV01000010">
    <property type="protein sequence ID" value="GLT16088.1"/>
    <property type="molecule type" value="Genomic_DNA"/>
</dbReference>
<dbReference type="RefSeq" id="WP_089124800.1">
    <property type="nucleotide sequence ID" value="NZ_BSPV01000010.1"/>
</dbReference>
<gene>
    <name evidence="2" type="ORF">GCM10007931_30630</name>
</gene>
<protein>
    <submittedName>
        <fullName evidence="2">Uncharacterized protein</fullName>
    </submittedName>
</protein>
<reference evidence="3" key="1">
    <citation type="journal article" date="2019" name="Int. J. Syst. Evol. Microbiol.">
        <title>The Global Catalogue of Microorganisms (GCM) 10K type strain sequencing project: providing services to taxonomists for standard genome sequencing and annotation.</title>
        <authorList>
            <consortium name="The Broad Institute Genomics Platform"/>
            <consortium name="The Broad Institute Genome Sequencing Center for Infectious Disease"/>
            <person name="Wu L."/>
            <person name="Ma J."/>
        </authorList>
    </citation>
    <scope>NUCLEOTIDE SEQUENCE [LARGE SCALE GENOMIC DNA]</scope>
    <source>
        <strain evidence="3">NBRC 111146</strain>
    </source>
</reference>
<organism evidence="2 3">
    <name type="scientific">Vibrio algivorus</name>
    <dbReference type="NCBI Taxonomy" id="1667024"/>
    <lineage>
        <taxon>Bacteria</taxon>
        <taxon>Pseudomonadati</taxon>
        <taxon>Pseudomonadota</taxon>
        <taxon>Gammaproteobacteria</taxon>
        <taxon>Vibrionales</taxon>
        <taxon>Vibrionaceae</taxon>
        <taxon>Vibrio</taxon>
    </lineage>
</organism>
<accession>A0ABQ6ESI0</accession>
<evidence type="ECO:0000313" key="3">
    <source>
        <dbReference type="Proteomes" id="UP001157156"/>
    </source>
</evidence>